<keyword evidence="2 7" id="KW-0699">rRNA-binding</keyword>
<dbReference type="Gene3D" id="3.30.420.100">
    <property type="match status" value="1"/>
</dbReference>
<dbReference type="PANTHER" id="PTHR12899:SF3">
    <property type="entry name" value="LARGE RIBOSOMAL SUBUNIT PROTEIN UL18M"/>
    <property type="match status" value="1"/>
</dbReference>
<keyword evidence="3 7" id="KW-0694">RNA-binding</keyword>
<comment type="caution">
    <text evidence="8">The sequence shown here is derived from an EMBL/GenBank/DDBJ whole genome shotgun (WGS) entry which is preliminary data.</text>
</comment>
<dbReference type="SUPFAM" id="SSF53137">
    <property type="entry name" value="Translational machinery components"/>
    <property type="match status" value="1"/>
</dbReference>
<reference evidence="8 9" key="1">
    <citation type="submission" date="2017-11" db="EMBL/GenBank/DDBJ databases">
        <title>Genomic Encyclopedia of Archaeal and Bacterial Type Strains, Phase II (KMG-II): From Individual Species to Whole Genera.</title>
        <authorList>
            <person name="Goeker M."/>
        </authorList>
    </citation>
    <scope>NUCLEOTIDE SEQUENCE [LARGE SCALE GENOMIC DNA]</scope>
    <source>
        <strain evidence="8 9">DSM 28175</strain>
    </source>
</reference>
<dbReference type="EMBL" id="PGFJ01000002">
    <property type="protein sequence ID" value="PJJ80380.1"/>
    <property type="molecule type" value="Genomic_DNA"/>
</dbReference>
<dbReference type="AlphaFoldDB" id="A0A2H9VQ18"/>
<proteinExistence type="inferred from homology"/>
<evidence type="ECO:0000256" key="1">
    <source>
        <dbReference type="ARBA" id="ARBA00007116"/>
    </source>
</evidence>
<dbReference type="OrthoDB" id="9810939at2"/>
<dbReference type="Pfam" id="PF00861">
    <property type="entry name" value="Ribosomal_L18p"/>
    <property type="match status" value="1"/>
</dbReference>
<evidence type="ECO:0000256" key="4">
    <source>
        <dbReference type="ARBA" id="ARBA00022980"/>
    </source>
</evidence>
<comment type="subunit">
    <text evidence="7">Part of the 50S ribosomal subunit; part of the 5S rRNA/L5/L18/L25 subcomplex. Contacts the 5S and 23S rRNAs.</text>
</comment>
<name>A0A2H9VQ18_9SPHI</name>
<comment type="function">
    <text evidence="7">This is one of the proteins that bind and probably mediate the attachment of the 5S RNA into the large ribosomal subunit, where it forms part of the central protuberance.</text>
</comment>
<dbReference type="GO" id="GO:0022625">
    <property type="term" value="C:cytosolic large ribosomal subunit"/>
    <property type="evidence" value="ECO:0007669"/>
    <property type="project" value="TreeGrafter"/>
</dbReference>
<keyword evidence="5 7" id="KW-0687">Ribonucleoprotein</keyword>
<evidence type="ECO:0000256" key="7">
    <source>
        <dbReference type="HAMAP-Rule" id="MF_01337"/>
    </source>
</evidence>
<dbReference type="CDD" id="cd00432">
    <property type="entry name" value="Ribosomal_L18_L5e"/>
    <property type="match status" value="1"/>
</dbReference>
<evidence type="ECO:0000256" key="3">
    <source>
        <dbReference type="ARBA" id="ARBA00022884"/>
    </source>
</evidence>
<dbReference type="InterPro" id="IPR057268">
    <property type="entry name" value="Ribosomal_L18"/>
</dbReference>
<protein>
    <recommendedName>
        <fullName evidence="6 7">Large ribosomal subunit protein uL18</fullName>
    </recommendedName>
</protein>
<organism evidence="8 9">
    <name type="scientific">Mucilaginibacter auburnensis</name>
    <dbReference type="NCBI Taxonomy" id="1457233"/>
    <lineage>
        <taxon>Bacteria</taxon>
        <taxon>Pseudomonadati</taxon>
        <taxon>Bacteroidota</taxon>
        <taxon>Sphingobacteriia</taxon>
        <taxon>Sphingobacteriales</taxon>
        <taxon>Sphingobacteriaceae</taxon>
        <taxon>Mucilaginibacter</taxon>
    </lineage>
</organism>
<evidence type="ECO:0000256" key="2">
    <source>
        <dbReference type="ARBA" id="ARBA00022730"/>
    </source>
</evidence>
<sequence length="118" mass="12717">MAAKAKLSRRDRIKMGIRKRLSGSTARPRLSVYRSNKGIYAQIIDDVNGKTLVSASSLSKEFSADGTKSDQSVAVGKLVAQKAIAAGIKDVVFDRNGYLYHGRVKSLAEGAREGGLNF</sequence>
<comment type="similarity">
    <text evidence="1 7">Belongs to the universal ribosomal protein uL18 family.</text>
</comment>
<dbReference type="GO" id="GO:0006412">
    <property type="term" value="P:translation"/>
    <property type="evidence" value="ECO:0007669"/>
    <property type="project" value="UniProtKB-UniRule"/>
</dbReference>
<evidence type="ECO:0000256" key="6">
    <source>
        <dbReference type="ARBA" id="ARBA00035197"/>
    </source>
</evidence>
<keyword evidence="9" id="KW-1185">Reference proteome</keyword>
<keyword evidence="4 7" id="KW-0689">Ribosomal protein</keyword>
<dbReference type="Proteomes" id="UP000242687">
    <property type="component" value="Unassembled WGS sequence"/>
</dbReference>
<evidence type="ECO:0000313" key="9">
    <source>
        <dbReference type="Proteomes" id="UP000242687"/>
    </source>
</evidence>
<dbReference type="InterPro" id="IPR005484">
    <property type="entry name" value="Ribosomal_uL18_bac/plant/anim"/>
</dbReference>
<dbReference type="InterPro" id="IPR004389">
    <property type="entry name" value="Ribosomal_uL18_bac-type"/>
</dbReference>
<accession>A0A2H9VQ18</accession>
<dbReference type="FunFam" id="3.30.420.100:FF:000001">
    <property type="entry name" value="50S ribosomal protein L18"/>
    <property type="match status" value="1"/>
</dbReference>
<dbReference type="GO" id="GO:0008097">
    <property type="term" value="F:5S rRNA binding"/>
    <property type="evidence" value="ECO:0007669"/>
    <property type="project" value="TreeGrafter"/>
</dbReference>
<gene>
    <name evidence="7" type="primary">rplR</name>
    <name evidence="8" type="ORF">CLV57_3530</name>
</gene>
<dbReference type="GO" id="GO:0003735">
    <property type="term" value="F:structural constituent of ribosome"/>
    <property type="evidence" value="ECO:0007669"/>
    <property type="project" value="InterPro"/>
</dbReference>
<dbReference type="HAMAP" id="MF_01337_B">
    <property type="entry name" value="Ribosomal_uL18_B"/>
    <property type="match status" value="1"/>
</dbReference>
<dbReference type="PANTHER" id="PTHR12899">
    <property type="entry name" value="39S RIBOSOMAL PROTEIN L18, MITOCHONDRIAL"/>
    <property type="match status" value="1"/>
</dbReference>
<dbReference type="NCBIfam" id="TIGR00060">
    <property type="entry name" value="L18_bact"/>
    <property type="match status" value="1"/>
</dbReference>
<evidence type="ECO:0000256" key="5">
    <source>
        <dbReference type="ARBA" id="ARBA00023274"/>
    </source>
</evidence>
<evidence type="ECO:0000313" key="8">
    <source>
        <dbReference type="EMBL" id="PJJ80380.1"/>
    </source>
</evidence>
<dbReference type="RefSeq" id="WP_100342666.1">
    <property type="nucleotide sequence ID" value="NZ_PGFJ01000002.1"/>
</dbReference>